<reference evidence="1" key="1">
    <citation type="submission" date="2023-03" db="EMBL/GenBank/DDBJ databases">
        <title>Chromosome-level genomes of two armyworms, Mythimna separata and Mythimna loreyi, provide insights into the biosynthesis and reception of sex pheromones.</title>
        <authorList>
            <person name="Zhao H."/>
        </authorList>
    </citation>
    <scope>NUCLEOTIDE SEQUENCE</scope>
    <source>
        <strain evidence="1">BeijingLab</strain>
        <tissue evidence="1">Pupa</tissue>
    </source>
</reference>
<gene>
    <name evidence="1" type="ORF">PYW07_001192</name>
</gene>
<dbReference type="AlphaFoldDB" id="A0AAD7YTC7"/>
<dbReference type="EMBL" id="JARGEI010000009">
    <property type="protein sequence ID" value="KAJ8726494.1"/>
    <property type="molecule type" value="Genomic_DNA"/>
</dbReference>
<sequence>MRRVGLLKTIHYQARTQSWPQRLPGLEYGVTNYMLEERPFPTSPEVAGIAPEGYRLKLSSTQPPNSLRGVSVICYVDNMRPLAQRPSQIAAAEQAILGVTTVFDRIQQLGIEVALHKYETMRSHGLRNLP</sequence>
<proteinExistence type="predicted"/>
<evidence type="ECO:0000313" key="2">
    <source>
        <dbReference type="Proteomes" id="UP001231518"/>
    </source>
</evidence>
<protein>
    <submittedName>
        <fullName evidence="1">Uncharacterized protein</fullName>
    </submittedName>
</protein>
<organism evidence="1 2">
    <name type="scientific">Mythimna separata</name>
    <name type="common">Oriental armyworm</name>
    <name type="synonym">Pseudaletia separata</name>
    <dbReference type="NCBI Taxonomy" id="271217"/>
    <lineage>
        <taxon>Eukaryota</taxon>
        <taxon>Metazoa</taxon>
        <taxon>Ecdysozoa</taxon>
        <taxon>Arthropoda</taxon>
        <taxon>Hexapoda</taxon>
        <taxon>Insecta</taxon>
        <taxon>Pterygota</taxon>
        <taxon>Neoptera</taxon>
        <taxon>Endopterygota</taxon>
        <taxon>Lepidoptera</taxon>
        <taxon>Glossata</taxon>
        <taxon>Ditrysia</taxon>
        <taxon>Noctuoidea</taxon>
        <taxon>Noctuidae</taxon>
        <taxon>Noctuinae</taxon>
        <taxon>Hadenini</taxon>
        <taxon>Mythimna</taxon>
    </lineage>
</organism>
<accession>A0AAD7YTC7</accession>
<name>A0AAD7YTC7_MYTSE</name>
<dbReference type="Proteomes" id="UP001231518">
    <property type="component" value="Chromosome 10"/>
</dbReference>
<comment type="caution">
    <text evidence="1">The sequence shown here is derived from an EMBL/GenBank/DDBJ whole genome shotgun (WGS) entry which is preliminary data.</text>
</comment>
<evidence type="ECO:0000313" key="1">
    <source>
        <dbReference type="EMBL" id="KAJ8726494.1"/>
    </source>
</evidence>
<keyword evidence="2" id="KW-1185">Reference proteome</keyword>